<dbReference type="EMBL" id="FNLL01000008">
    <property type="protein sequence ID" value="SDU42050.1"/>
    <property type="molecule type" value="Genomic_DNA"/>
</dbReference>
<dbReference type="InterPro" id="IPR012340">
    <property type="entry name" value="NA-bd_OB-fold"/>
</dbReference>
<dbReference type="InterPro" id="IPR000719">
    <property type="entry name" value="Prot_kinase_dom"/>
</dbReference>
<evidence type="ECO:0000313" key="8">
    <source>
        <dbReference type="Proteomes" id="UP000199608"/>
    </source>
</evidence>
<keyword evidence="7" id="KW-0723">Serine/threonine-protein kinase</keyword>
<evidence type="ECO:0000259" key="6">
    <source>
        <dbReference type="PROSITE" id="PS50011"/>
    </source>
</evidence>
<keyword evidence="5" id="KW-0067">ATP-binding</keyword>
<sequence>MSLIFSENEVVNSRYIIEEYIAAGGMQEVYCAFDKTLRKRIALKSPKNKHAEKRFKRSATLSAKVNHPNVAKTLDYLEIGDRAFLIEELISGQSLDKVLKNTMWYFDHYLLAQFGHHVAKGVAAAHHAKVIHRDLKPGNIMMGLNDDKSYFFKITDFGIAKLAEDEFEEAYKDEESITGSQTMLGAIPYMAPEMLNGPTNATSSSDIWAVGAMLYKLMTGEYPFGSGLSAVPKIYKAQLPTTPITSFRNNAQFKSLTSKIWDIIKKCMQKDQALRPTADELSSEFSELCYGVFPRYEGYIKNYGQFTGDWGFITEMDSFTDTFFHKESCYGELDPMLENGKVQFSKHQGGGSDRAFPVLPIKETD</sequence>
<dbReference type="Gene3D" id="1.10.510.10">
    <property type="entry name" value="Transferase(Phosphotransferase) domain 1"/>
    <property type="match status" value="1"/>
</dbReference>
<dbReference type="PROSITE" id="PS50011">
    <property type="entry name" value="PROTEIN_KINASE_DOM"/>
    <property type="match status" value="1"/>
</dbReference>
<accession>A0A1H2ICZ8</accession>
<organism evidence="7 8">
    <name type="scientific">Desulfobacula phenolica</name>
    <dbReference type="NCBI Taxonomy" id="90732"/>
    <lineage>
        <taxon>Bacteria</taxon>
        <taxon>Pseudomonadati</taxon>
        <taxon>Thermodesulfobacteriota</taxon>
        <taxon>Desulfobacteria</taxon>
        <taxon>Desulfobacterales</taxon>
        <taxon>Desulfobacteraceae</taxon>
        <taxon>Desulfobacula</taxon>
    </lineage>
</organism>
<dbReference type="InterPro" id="IPR050660">
    <property type="entry name" value="NEK_Ser/Thr_kinase"/>
</dbReference>
<dbReference type="Pfam" id="PF00069">
    <property type="entry name" value="Pkinase"/>
    <property type="match status" value="1"/>
</dbReference>
<evidence type="ECO:0000256" key="4">
    <source>
        <dbReference type="ARBA" id="ARBA00022777"/>
    </source>
</evidence>
<keyword evidence="8" id="KW-1185">Reference proteome</keyword>
<keyword evidence="4 7" id="KW-0418">Kinase</keyword>
<name>A0A1H2ICZ8_9BACT</name>
<feature type="domain" description="Protein kinase" evidence="6">
    <location>
        <begin position="15"/>
        <end position="293"/>
    </location>
</feature>
<dbReference type="Gene3D" id="2.40.50.140">
    <property type="entry name" value="Nucleic acid-binding proteins"/>
    <property type="match status" value="1"/>
</dbReference>
<dbReference type="AlphaFoldDB" id="A0A1H2ICZ8"/>
<evidence type="ECO:0000313" key="7">
    <source>
        <dbReference type="EMBL" id="SDU42050.1"/>
    </source>
</evidence>
<dbReference type="EC" id="2.7.11.1" evidence="1"/>
<gene>
    <name evidence="7" type="ORF">SAMN04487931_10896</name>
</gene>
<dbReference type="Proteomes" id="UP000199608">
    <property type="component" value="Unassembled WGS sequence"/>
</dbReference>
<dbReference type="InterPro" id="IPR011009">
    <property type="entry name" value="Kinase-like_dom_sf"/>
</dbReference>
<dbReference type="SMART" id="SM00220">
    <property type="entry name" value="S_TKc"/>
    <property type="match status" value="1"/>
</dbReference>
<evidence type="ECO:0000256" key="1">
    <source>
        <dbReference type="ARBA" id="ARBA00012513"/>
    </source>
</evidence>
<dbReference type="GO" id="GO:0004674">
    <property type="term" value="F:protein serine/threonine kinase activity"/>
    <property type="evidence" value="ECO:0007669"/>
    <property type="project" value="UniProtKB-KW"/>
</dbReference>
<dbReference type="InterPro" id="IPR008271">
    <property type="entry name" value="Ser/Thr_kinase_AS"/>
</dbReference>
<keyword evidence="2" id="KW-0808">Transferase</keyword>
<dbReference type="SUPFAM" id="SSF56112">
    <property type="entry name" value="Protein kinase-like (PK-like)"/>
    <property type="match status" value="1"/>
</dbReference>
<protein>
    <recommendedName>
        <fullName evidence="1">non-specific serine/threonine protein kinase</fullName>
        <ecNumber evidence="1">2.7.11.1</ecNumber>
    </recommendedName>
</protein>
<evidence type="ECO:0000256" key="5">
    <source>
        <dbReference type="ARBA" id="ARBA00022840"/>
    </source>
</evidence>
<evidence type="ECO:0000256" key="2">
    <source>
        <dbReference type="ARBA" id="ARBA00022679"/>
    </source>
</evidence>
<dbReference type="RefSeq" id="WP_092235359.1">
    <property type="nucleotide sequence ID" value="NZ_FNLL01000008.1"/>
</dbReference>
<reference evidence="8" key="1">
    <citation type="submission" date="2016-10" db="EMBL/GenBank/DDBJ databases">
        <authorList>
            <person name="Varghese N."/>
            <person name="Submissions S."/>
        </authorList>
    </citation>
    <scope>NUCLEOTIDE SEQUENCE [LARGE SCALE GENOMIC DNA]</scope>
    <source>
        <strain evidence="8">DSM 3384</strain>
    </source>
</reference>
<dbReference type="PANTHER" id="PTHR43671:SF13">
    <property type="entry name" value="SERINE_THREONINE-PROTEIN KINASE NEK2"/>
    <property type="match status" value="1"/>
</dbReference>
<evidence type="ECO:0000256" key="3">
    <source>
        <dbReference type="ARBA" id="ARBA00022741"/>
    </source>
</evidence>
<dbReference type="CDD" id="cd14014">
    <property type="entry name" value="STKc_PknB_like"/>
    <property type="match status" value="1"/>
</dbReference>
<dbReference type="PANTHER" id="PTHR43671">
    <property type="entry name" value="SERINE/THREONINE-PROTEIN KINASE NEK"/>
    <property type="match status" value="1"/>
</dbReference>
<dbReference type="SUPFAM" id="SSF50249">
    <property type="entry name" value="Nucleic acid-binding proteins"/>
    <property type="match status" value="1"/>
</dbReference>
<proteinExistence type="predicted"/>
<dbReference type="GO" id="GO:0005524">
    <property type="term" value="F:ATP binding"/>
    <property type="evidence" value="ECO:0007669"/>
    <property type="project" value="UniProtKB-KW"/>
</dbReference>
<dbReference type="Gene3D" id="3.30.200.20">
    <property type="entry name" value="Phosphorylase Kinase, domain 1"/>
    <property type="match status" value="1"/>
</dbReference>
<keyword evidence="3" id="KW-0547">Nucleotide-binding</keyword>
<dbReference type="PROSITE" id="PS00108">
    <property type="entry name" value="PROTEIN_KINASE_ST"/>
    <property type="match status" value="1"/>
</dbReference>